<accession>A0ABQ8UG89</accession>
<keyword evidence="3" id="KW-1185">Reference proteome</keyword>
<comment type="caution">
    <text evidence="2">The sequence shown here is derived from an EMBL/GenBank/DDBJ whole genome shotgun (WGS) entry which is preliminary data.</text>
</comment>
<protein>
    <submittedName>
        <fullName evidence="2">Uncharacterized protein</fullName>
    </submittedName>
</protein>
<sequence>MRLNLVWGLGSRLSDMEACVRLDQLDRRLQHAAQPYRLALLSAQQEALQTFKEASATEAPQPRLAPKDAPLEEADETADEEKEEVVFEYQKLYSRRLHDPLFLFQSNVPVFNSYMELSPDADSLMLMNTDKLPTYGYHRRGSTPDADGLPLLLRLLNDPNMVNLKTLMLHPSCRVSAYIQALLLPVHTGKLRRLRALQLPPGMGFYEDHSGCSFKALMEALRGLVHMSFVAPRLEWQPAPDPGYAPSPPPIIHARLRSLSLDGYQVQVMQGALGAARLPRLEHLTIHLKASACSPGSLFDLLNASWASTSMPALRRLTILDVPLDRAGECASPAAPGGMGFAFFPPVMTPPEHLFQALAAMQSCLRTPSVRDPMPSLIQMVERLEIAAAVDLTLPELNLGLPHWLTMFYRLAPSDIGFLRMFHLVGFPRWIQEQMGPEAEKVKDEVATVWTETFM</sequence>
<evidence type="ECO:0000313" key="3">
    <source>
        <dbReference type="Proteomes" id="UP001141327"/>
    </source>
</evidence>
<dbReference type="EMBL" id="JAPMOS010000063">
    <property type="protein sequence ID" value="KAJ4456707.1"/>
    <property type="molecule type" value="Genomic_DNA"/>
</dbReference>
<dbReference type="Proteomes" id="UP001141327">
    <property type="component" value="Unassembled WGS sequence"/>
</dbReference>
<proteinExistence type="predicted"/>
<reference evidence="2" key="1">
    <citation type="journal article" date="2022" name="bioRxiv">
        <title>Genomics of Preaxostyla Flagellates Illuminates Evolutionary Transitions and the Path Towards Mitochondrial Loss.</title>
        <authorList>
            <person name="Novak L.V.F."/>
            <person name="Treitli S.C."/>
            <person name="Pyrih J."/>
            <person name="Halakuc P."/>
            <person name="Pipaliya S.V."/>
            <person name="Vacek V."/>
            <person name="Brzon O."/>
            <person name="Soukal P."/>
            <person name="Eme L."/>
            <person name="Dacks J.B."/>
            <person name="Karnkowska A."/>
            <person name="Elias M."/>
            <person name="Hampl V."/>
        </authorList>
    </citation>
    <scope>NUCLEOTIDE SEQUENCE</scope>
    <source>
        <strain evidence="2">RCP-MX</strain>
    </source>
</reference>
<evidence type="ECO:0000313" key="2">
    <source>
        <dbReference type="EMBL" id="KAJ4456707.1"/>
    </source>
</evidence>
<gene>
    <name evidence="2" type="ORF">PAPYR_8014</name>
</gene>
<organism evidence="2 3">
    <name type="scientific">Paratrimastix pyriformis</name>
    <dbReference type="NCBI Taxonomy" id="342808"/>
    <lineage>
        <taxon>Eukaryota</taxon>
        <taxon>Metamonada</taxon>
        <taxon>Preaxostyla</taxon>
        <taxon>Paratrimastigidae</taxon>
        <taxon>Paratrimastix</taxon>
    </lineage>
</organism>
<feature type="compositionally biased region" description="Acidic residues" evidence="1">
    <location>
        <begin position="71"/>
        <end position="80"/>
    </location>
</feature>
<feature type="region of interest" description="Disordered" evidence="1">
    <location>
        <begin position="52"/>
        <end position="80"/>
    </location>
</feature>
<evidence type="ECO:0000256" key="1">
    <source>
        <dbReference type="SAM" id="MobiDB-lite"/>
    </source>
</evidence>
<name>A0ABQ8UG89_9EUKA</name>